<dbReference type="Proteomes" id="UP000557842">
    <property type="component" value="Unassembled WGS sequence"/>
</dbReference>
<keyword evidence="15" id="KW-1185">Reference proteome</keyword>
<evidence type="ECO:0000313" key="14">
    <source>
        <dbReference type="EMBL" id="EAK0467851.1"/>
    </source>
</evidence>
<evidence type="ECO:0000313" key="13">
    <source>
        <dbReference type="EMBL" id="EAK0452373.1"/>
    </source>
</evidence>
<evidence type="ECO:0000313" key="11">
    <source>
        <dbReference type="EMBL" id="EAI5407878.1"/>
    </source>
</evidence>
<dbReference type="OMA" id="QVICVTH"/>
<dbReference type="EMBL" id="AACCXM010000001">
    <property type="protein sequence ID" value="EAK0467851.1"/>
    <property type="molecule type" value="Genomic_DNA"/>
</dbReference>
<dbReference type="Gene3D" id="3.40.50.300">
    <property type="entry name" value="P-loop containing nucleotide triphosphate hydrolases"/>
    <property type="match status" value="2"/>
</dbReference>
<dbReference type="RefSeq" id="WP_011732116.1">
    <property type="nucleotide sequence ID" value="NZ_AABUZP020000005.1"/>
</dbReference>
<dbReference type="EMBL" id="AABTCC010000022">
    <property type="protein sequence ID" value="EAI8859590.1"/>
    <property type="molecule type" value="Genomic_DNA"/>
</dbReference>
<evidence type="ECO:0000256" key="5">
    <source>
        <dbReference type="ARBA" id="ARBA00022763"/>
    </source>
</evidence>
<keyword evidence="7 9" id="KW-0234">DNA repair</keyword>
<evidence type="ECO:0000256" key="6">
    <source>
        <dbReference type="ARBA" id="ARBA00022840"/>
    </source>
</evidence>
<dbReference type="GO" id="GO:0005524">
    <property type="term" value="F:ATP binding"/>
    <property type="evidence" value="ECO:0007669"/>
    <property type="project" value="UniProtKB-KW"/>
</dbReference>
<comment type="similarity">
    <text evidence="2 9">Belongs to the RecN family.</text>
</comment>
<gene>
    <name evidence="13" type="ORF">AAH17_01670</name>
    <name evidence="14" type="ORF">AAH24_00485</name>
    <name evidence="11" type="ORF">BVH53_04100</name>
    <name evidence="12" type="ORF">CX802_07110</name>
</gene>
<name>A0A5L8U7L8_CAMFE</name>
<organism evidence="14">
    <name type="scientific">Campylobacter fetus</name>
    <dbReference type="NCBI Taxonomy" id="196"/>
    <lineage>
        <taxon>Bacteria</taxon>
        <taxon>Pseudomonadati</taxon>
        <taxon>Campylobacterota</taxon>
        <taxon>Epsilonproteobacteria</taxon>
        <taxon>Campylobacterales</taxon>
        <taxon>Campylobacteraceae</taxon>
        <taxon>Campylobacter</taxon>
    </lineage>
</organism>
<dbReference type="PIRSF" id="PIRSF003128">
    <property type="entry name" value="RecN"/>
    <property type="match status" value="1"/>
</dbReference>
<dbReference type="InterPro" id="IPR003395">
    <property type="entry name" value="RecF/RecN/SMC_N"/>
</dbReference>
<evidence type="ECO:0000256" key="7">
    <source>
        <dbReference type="ARBA" id="ARBA00023204"/>
    </source>
</evidence>
<keyword evidence="6" id="KW-0067">ATP-binding</keyword>
<dbReference type="SUPFAM" id="SSF52540">
    <property type="entry name" value="P-loop containing nucleoside triphosphate hydrolases"/>
    <property type="match status" value="1"/>
</dbReference>
<evidence type="ECO:0000313" key="15">
    <source>
        <dbReference type="Proteomes" id="UP000535509"/>
    </source>
</evidence>
<dbReference type="Pfam" id="PF02463">
    <property type="entry name" value="SMC_N"/>
    <property type="match status" value="1"/>
</dbReference>
<evidence type="ECO:0000256" key="9">
    <source>
        <dbReference type="PIRNR" id="PIRNR003128"/>
    </source>
</evidence>
<dbReference type="AlphaFoldDB" id="A0A5L8U7L8"/>
<dbReference type="GeneID" id="61065019"/>
<evidence type="ECO:0000256" key="4">
    <source>
        <dbReference type="ARBA" id="ARBA00022741"/>
    </source>
</evidence>
<evidence type="ECO:0000256" key="8">
    <source>
        <dbReference type="ARBA" id="ARBA00033408"/>
    </source>
</evidence>
<comment type="function">
    <text evidence="1 9">May be involved in recombinational repair of damaged DNA.</text>
</comment>
<evidence type="ECO:0000256" key="2">
    <source>
        <dbReference type="ARBA" id="ARBA00009441"/>
    </source>
</evidence>
<evidence type="ECO:0000313" key="16">
    <source>
        <dbReference type="Proteomes" id="UP000557842"/>
    </source>
</evidence>
<dbReference type="GO" id="GO:0006281">
    <property type="term" value="P:DNA repair"/>
    <property type="evidence" value="ECO:0007669"/>
    <property type="project" value="UniProtKB-KW"/>
</dbReference>
<dbReference type="InterPro" id="IPR004604">
    <property type="entry name" value="DNA_recomb/repair_RecN"/>
</dbReference>
<comment type="caution">
    <text evidence="14">The sequence shown here is derived from an EMBL/GenBank/DDBJ whole genome shotgun (WGS) entry which is preliminary data.</text>
</comment>
<evidence type="ECO:0000313" key="12">
    <source>
        <dbReference type="EMBL" id="EAI8859590.1"/>
    </source>
</evidence>
<sequence length="507" mass="57028">MISRVYIKNYLGFSELELNFGSGLSVFTGVSGAGKSVLMGAILSVFGFKDSEAKLIEADVEYDFCADEFGIETADINTFKLLKDKSTRYFINNQSISKKNLSLIAGSHLKYLSAKEIGEFENSRLISVLDGLASKNDKNFVLNLKNFTTKFEEFILIKKELEKVLEEEKKVDELKEFASFEIQKISSINPQIGEFDELIATKKKLSKKDKIEAAWQKADAIFNYEKAVLDALEISDIDGTFFSDALNELKIARSSVSFDEFDDINIEEILDRIENLNGLIKRYGSIEEAIDVLNTKKAELAHYEKIEFEKSELEFKFKKLHSEVLNLASSISKARNEQITQFAMILNGYLKELYMDMVSVKLSQKELGNDGIDAVEISLNSSNLKTLSSGEINRLRLAFIASEAKITGFGNGVLILDEIDSNLSGKEAMSIADVLLELAKFYQIFAISHQPQLSSKAHHHFLVEKNGENSFARELDANDRIKELSRMISGEVISEEAREFAKTLLNI</sequence>
<protein>
    <recommendedName>
        <fullName evidence="3 9">DNA repair protein RecN</fullName>
    </recommendedName>
    <alternativeName>
        <fullName evidence="8 9">Recombination protein N</fullName>
    </alternativeName>
</protein>
<dbReference type="GO" id="GO:0006310">
    <property type="term" value="P:DNA recombination"/>
    <property type="evidence" value="ECO:0007669"/>
    <property type="project" value="InterPro"/>
</dbReference>
<evidence type="ECO:0000259" key="10">
    <source>
        <dbReference type="Pfam" id="PF02463"/>
    </source>
</evidence>
<keyword evidence="4" id="KW-0547">Nucleotide-binding</keyword>
<reference evidence="14 16" key="1">
    <citation type="submission" date="2018-05" db="EMBL/GenBank/DDBJ databases">
        <authorList>
            <consortium name="PulseNet: The National Subtyping Network for Foodborne Disease Surveillance"/>
            <person name="Tarr C.L."/>
            <person name="Trees E."/>
            <person name="Katz L.S."/>
            <person name="Carleton-Romer H.A."/>
            <person name="Stroika S."/>
            <person name="Kucerova Z."/>
            <person name="Roache K.F."/>
            <person name="Sabol A.L."/>
            <person name="Besser J."/>
            <person name="Gerner-Smidt P."/>
        </authorList>
    </citation>
    <scope>NUCLEOTIDE SEQUENCE</scope>
    <source>
        <strain evidence="13">2014D-0197</strain>
        <strain evidence="11 16">2016D-0221</strain>
        <strain evidence="14">D4313</strain>
        <strain evidence="12 15">PNUSAC001503</strain>
    </source>
</reference>
<dbReference type="GO" id="GO:0043590">
    <property type="term" value="C:bacterial nucleoid"/>
    <property type="evidence" value="ECO:0007669"/>
    <property type="project" value="TreeGrafter"/>
</dbReference>
<dbReference type="EMBL" id="AACCXK010000002">
    <property type="protein sequence ID" value="EAK0452373.1"/>
    <property type="molecule type" value="Genomic_DNA"/>
</dbReference>
<keyword evidence="5 9" id="KW-0227">DNA damage</keyword>
<dbReference type="PANTHER" id="PTHR11059:SF0">
    <property type="entry name" value="DNA REPAIR PROTEIN RECN"/>
    <property type="match status" value="1"/>
</dbReference>
<dbReference type="PANTHER" id="PTHR11059">
    <property type="entry name" value="DNA REPAIR PROTEIN RECN"/>
    <property type="match status" value="1"/>
</dbReference>
<accession>A0A5L8U7L8</accession>
<dbReference type="Proteomes" id="UP000535509">
    <property type="component" value="Unassembled WGS sequence"/>
</dbReference>
<dbReference type="InterPro" id="IPR027417">
    <property type="entry name" value="P-loop_NTPase"/>
</dbReference>
<proteinExistence type="inferred from homology"/>
<feature type="domain" description="RecF/RecN/SMC N-terminal" evidence="10">
    <location>
        <begin position="1"/>
        <end position="465"/>
    </location>
</feature>
<dbReference type="GO" id="GO:0009432">
    <property type="term" value="P:SOS response"/>
    <property type="evidence" value="ECO:0007669"/>
    <property type="project" value="TreeGrafter"/>
</dbReference>
<dbReference type="EMBL" id="AABQDW010000005">
    <property type="protein sequence ID" value="EAI5407878.1"/>
    <property type="molecule type" value="Genomic_DNA"/>
</dbReference>
<evidence type="ECO:0000256" key="1">
    <source>
        <dbReference type="ARBA" id="ARBA00003618"/>
    </source>
</evidence>
<evidence type="ECO:0000256" key="3">
    <source>
        <dbReference type="ARBA" id="ARBA00021315"/>
    </source>
</evidence>